<sequence length="102" mass="11413">MTKNSYDKLTSKKLQNKYVKLAVDMGFDSECDIIKITKVGKSNNYDYFIKVHVIFSDTGTKESYTIKGSISLNNDRQKPKINICPNISIPSIGSSTLTSKLV</sequence>
<dbReference type="Proteomes" id="UP000481872">
    <property type="component" value="Unassembled WGS sequence"/>
</dbReference>
<dbReference type="EMBL" id="JAAGPU010000002">
    <property type="protein sequence ID" value="NEU03735.1"/>
    <property type="molecule type" value="Genomic_DNA"/>
</dbReference>
<accession>A0A6M0GZ31</accession>
<comment type="caution">
    <text evidence="1">The sequence shown here is derived from an EMBL/GenBank/DDBJ whole genome shotgun (WGS) entry which is preliminary data.</text>
</comment>
<reference evidence="1 2" key="1">
    <citation type="submission" date="2020-02" db="EMBL/GenBank/DDBJ databases">
        <title>Genome assembly of a novel Clostridium senegalense strain.</title>
        <authorList>
            <person name="Gupta T.B."/>
            <person name="Jauregui R."/>
            <person name="Maclean P."/>
            <person name="Nawarathana A."/>
            <person name="Brightwell G."/>
        </authorList>
    </citation>
    <scope>NUCLEOTIDE SEQUENCE [LARGE SCALE GENOMIC DNA]</scope>
    <source>
        <strain evidence="1 2">AGRFS4</strain>
    </source>
</reference>
<evidence type="ECO:0000313" key="1">
    <source>
        <dbReference type="EMBL" id="NEU03735.1"/>
    </source>
</evidence>
<proteinExistence type="predicted"/>
<protein>
    <submittedName>
        <fullName evidence="1">Uncharacterized protein</fullName>
    </submittedName>
</protein>
<organism evidence="1 2">
    <name type="scientific">Clostridium senegalense</name>
    <dbReference type="NCBI Taxonomy" id="1465809"/>
    <lineage>
        <taxon>Bacteria</taxon>
        <taxon>Bacillati</taxon>
        <taxon>Bacillota</taxon>
        <taxon>Clostridia</taxon>
        <taxon>Eubacteriales</taxon>
        <taxon>Clostridiaceae</taxon>
        <taxon>Clostridium</taxon>
    </lineage>
</organism>
<evidence type="ECO:0000313" key="2">
    <source>
        <dbReference type="Proteomes" id="UP000481872"/>
    </source>
</evidence>
<dbReference type="AlphaFoldDB" id="A0A6M0GZ31"/>
<name>A0A6M0GZ31_9CLOT</name>
<gene>
    <name evidence="1" type="ORF">G3M99_02460</name>
</gene>
<keyword evidence="2" id="KW-1185">Reference proteome</keyword>